<protein>
    <submittedName>
        <fullName evidence="1">Putative iron-only hydrogenase system regulator</fullName>
    </submittedName>
</protein>
<dbReference type="OrthoDB" id="9809538at2"/>
<dbReference type="InterPro" id="IPR045865">
    <property type="entry name" value="ACT-like_dom_sf"/>
</dbReference>
<name>A0A1Q2HSE2_9BACT</name>
<gene>
    <name evidence="1" type="ORF">L21SP3_02209</name>
</gene>
<dbReference type="SUPFAM" id="SSF55021">
    <property type="entry name" value="ACT-like"/>
    <property type="match status" value="1"/>
</dbReference>
<dbReference type="KEGG" id="pbu:L21SP3_02209"/>
<dbReference type="Pfam" id="PF21699">
    <property type="entry name" value="TM1266-like"/>
    <property type="match status" value="1"/>
</dbReference>
<keyword evidence="2" id="KW-1185">Reference proteome</keyword>
<dbReference type="EMBL" id="CP019633">
    <property type="protein sequence ID" value="AQQ10377.1"/>
    <property type="molecule type" value="Genomic_DNA"/>
</dbReference>
<organism evidence="1 2">
    <name type="scientific">Sedimentisphaera cyanobacteriorum</name>
    <dbReference type="NCBI Taxonomy" id="1940790"/>
    <lineage>
        <taxon>Bacteria</taxon>
        <taxon>Pseudomonadati</taxon>
        <taxon>Planctomycetota</taxon>
        <taxon>Phycisphaerae</taxon>
        <taxon>Sedimentisphaerales</taxon>
        <taxon>Sedimentisphaeraceae</taxon>
        <taxon>Sedimentisphaera</taxon>
    </lineage>
</organism>
<evidence type="ECO:0000313" key="2">
    <source>
        <dbReference type="Proteomes" id="UP000188273"/>
    </source>
</evidence>
<reference evidence="2" key="1">
    <citation type="submission" date="2017-02" db="EMBL/GenBank/DDBJ databases">
        <title>Comparative genomics and description of representatives of a novel lineage of planctomycetes thriving in anoxic sediments.</title>
        <authorList>
            <person name="Spring S."/>
            <person name="Bunk B."/>
            <person name="Sproer C."/>
            <person name="Klenk H.-P."/>
        </authorList>
    </citation>
    <scope>NUCLEOTIDE SEQUENCE [LARGE SCALE GENOMIC DNA]</scope>
    <source>
        <strain evidence="2">L21-RPul-D3</strain>
    </source>
</reference>
<dbReference type="Gene3D" id="3.30.70.1150">
    <property type="entry name" value="ACT-like. Chain A, domain 2"/>
    <property type="match status" value="1"/>
</dbReference>
<proteinExistence type="predicted"/>
<dbReference type="InterPro" id="IPR023860">
    <property type="entry name" value="FeFe-hyd_TM1266"/>
</dbReference>
<sequence length="85" mass="9564">MDRHLILGVHVTERLKHAQAIQEVLTNYGDTIKTRIGLHDVNGEISSPNGVLLLECIDKQDRFSSLKNDLSSIEGVEIKEIVFDH</sequence>
<dbReference type="AlphaFoldDB" id="A0A1Q2HSE2"/>
<dbReference type="InterPro" id="IPR027271">
    <property type="entry name" value="Acetolactate_synth/TF_NikR_C"/>
</dbReference>
<evidence type="ECO:0000313" key="1">
    <source>
        <dbReference type="EMBL" id="AQQ10377.1"/>
    </source>
</evidence>
<dbReference type="STRING" id="1940790.L21SP3_02209"/>
<dbReference type="Proteomes" id="UP000188273">
    <property type="component" value="Chromosome"/>
</dbReference>
<accession>A0A1Q2HSE2</accession>
<dbReference type="RefSeq" id="WP_077541529.1">
    <property type="nucleotide sequence ID" value="NZ_CP019633.1"/>
</dbReference>